<evidence type="ECO:0000256" key="1">
    <source>
        <dbReference type="ARBA" id="ARBA00023027"/>
    </source>
</evidence>
<dbReference type="EMBL" id="SGKU01000006">
    <property type="protein sequence ID" value="NFA41660.1"/>
    <property type="molecule type" value="Genomic_DNA"/>
</dbReference>
<dbReference type="SUPFAM" id="SSF51735">
    <property type="entry name" value="NAD(P)-binding Rossmann-fold domains"/>
    <property type="match status" value="1"/>
</dbReference>
<dbReference type="PRINTS" id="PR01713">
    <property type="entry name" value="NUCEPIMERASE"/>
</dbReference>
<evidence type="ECO:0000313" key="4">
    <source>
        <dbReference type="Proteomes" id="UP000472355"/>
    </source>
</evidence>
<sequence length="319" mass="35917">MKTILVTGGAGFIGSNLCDSLLGLGFYVINIDNFNNYYNPSIKENNVCEALKNQNYKLYRGDILDKELLNKIFNENKVDAVIHLAAMAGVRNSLSDPLEYVDVDIKGTVNLLQICVENGVKKVIAASSSSVYGVNSKVPFSENDNVELQISPYATAKRAMELYCSTYTRLYDISVACLRFFTVYGPRQRPEMAIHMFTKNISEGNSINMFGDGNSERDYTYVDDIVAGIVALIETEFKYEVFNFGNNDTIKLNDLIETIECVVGKKAIIKRMEMQKGDVPITYANITKAKNMIGYNPKTSIKEGIQKFYNWYKLNQKNN</sequence>
<dbReference type="InterPro" id="IPR001509">
    <property type="entry name" value="Epimerase_deHydtase"/>
</dbReference>
<dbReference type="Proteomes" id="UP000472355">
    <property type="component" value="Unassembled WGS sequence"/>
</dbReference>
<feature type="domain" description="NAD-dependent epimerase/dehydratase" evidence="2">
    <location>
        <begin position="4"/>
        <end position="245"/>
    </location>
</feature>
<evidence type="ECO:0000313" key="3">
    <source>
        <dbReference type="EMBL" id="NFA41660.1"/>
    </source>
</evidence>
<dbReference type="AlphaFoldDB" id="A0A6M0SKG3"/>
<protein>
    <submittedName>
        <fullName evidence="3">NAD-dependent epimerase/dehydratase family protein</fullName>
    </submittedName>
</protein>
<reference evidence="3 4" key="1">
    <citation type="submission" date="2019-02" db="EMBL/GenBank/DDBJ databases">
        <title>Genome sequencing of Clostridium botulinum clinical isolates.</title>
        <authorList>
            <person name="Brunt J."/>
            <person name="Van Vliet A.H.M."/>
            <person name="Stringer S.C."/>
            <person name="Grant K.A."/>
            <person name="Carter A.C."/>
            <person name="Peck M.W."/>
        </authorList>
    </citation>
    <scope>NUCLEOTIDE SEQUENCE [LARGE SCALE GENOMIC DNA]</scope>
    <source>
        <strain evidence="3 4">H113700579</strain>
    </source>
</reference>
<keyword evidence="1" id="KW-0520">NAD</keyword>
<dbReference type="Gene3D" id="3.90.25.10">
    <property type="entry name" value="UDP-galactose 4-epimerase, domain 1"/>
    <property type="match status" value="1"/>
</dbReference>
<dbReference type="InterPro" id="IPR036291">
    <property type="entry name" value="NAD(P)-bd_dom_sf"/>
</dbReference>
<dbReference type="Pfam" id="PF01370">
    <property type="entry name" value="Epimerase"/>
    <property type="match status" value="1"/>
</dbReference>
<name>A0A6M0SKG3_CLOBO</name>
<gene>
    <name evidence="3" type="ORF">EXM65_03440</name>
</gene>
<evidence type="ECO:0000259" key="2">
    <source>
        <dbReference type="Pfam" id="PF01370"/>
    </source>
</evidence>
<dbReference type="Gene3D" id="3.40.50.720">
    <property type="entry name" value="NAD(P)-binding Rossmann-like Domain"/>
    <property type="match status" value="1"/>
</dbReference>
<dbReference type="PANTHER" id="PTHR43574">
    <property type="entry name" value="EPIMERASE-RELATED"/>
    <property type="match status" value="1"/>
</dbReference>
<accession>A0A6M0SKG3</accession>
<comment type="caution">
    <text evidence="3">The sequence shown here is derived from an EMBL/GenBank/DDBJ whole genome shotgun (WGS) entry which is preliminary data.</text>
</comment>
<proteinExistence type="predicted"/>
<organism evidence="3 4">
    <name type="scientific">Clostridium botulinum</name>
    <dbReference type="NCBI Taxonomy" id="1491"/>
    <lineage>
        <taxon>Bacteria</taxon>
        <taxon>Bacillati</taxon>
        <taxon>Bacillota</taxon>
        <taxon>Clostridia</taxon>
        <taxon>Eubacteriales</taxon>
        <taxon>Clostridiaceae</taxon>
        <taxon>Clostridium</taxon>
    </lineage>
</organism>